<dbReference type="EMBL" id="JH159152">
    <property type="protein sequence ID" value="EGZ24118.1"/>
    <property type="molecule type" value="Genomic_DNA"/>
</dbReference>
<sequence>SHIERPLIPNVRFDFAAYPGANALKDFRFTCAELQRLTALVKMPHVFISEPGDRLIGVEALAMLCYRLSYP</sequence>
<dbReference type="RefSeq" id="XP_009519406.1">
    <property type="nucleotide sequence ID" value="XM_009521111.1"/>
</dbReference>
<organism evidence="1 2">
    <name type="scientific">Phytophthora sojae (strain P6497)</name>
    <name type="common">Soybean stem and root rot agent</name>
    <name type="synonym">Phytophthora megasperma f. sp. glycines</name>
    <dbReference type="NCBI Taxonomy" id="1094619"/>
    <lineage>
        <taxon>Eukaryota</taxon>
        <taxon>Sar</taxon>
        <taxon>Stramenopiles</taxon>
        <taxon>Oomycota</taxon>
        <taxon>Peronosporomycetes</taxon>
        <taxon>Peronosporales</taxon>
        <taxon>Peronosporaceae</taxon>
        <taxon>Phytophthora</taxon>
    </lineage>
</organism>
<dbReference type="GeneID" id="20652223"/>
<evidence type="ECO:0000313" key="1">
    <source>
        <dbReference type="EMBL" id="EGZ24118.1"/>
    </source>
</evidence>
<keyword evidence="2" id="KW-1185">Reference proteome</keyword>
<accession>G4YRS7</accession>
<dbReference type="KEGG" id="psoj:PHYSODRAFT_423102"/>
<evidence type="ECO:0000313" key="2">
    <source>
        <dbReference type="Proteomes" id="UP000002640"/>
    </source>
</evidence>
<name>G4YRS7_PHYSP</name>
<feature type="non-terminal residue" evidence="1">
    <location>
        <position position="1"/>
    </location>
</feature>
<dbReference type="Proteomes" id="UP000002640">
    <property type="component" value="Unassembled WGS sequence"/>
</dbReference>
<dbReference type="InParanoid" id="G4YRS7"/>
<protein>
    <submittedName>
        <fullName evidence="1">Uncharacterized protein</fullName>
    </submittedName>
</protein>
<reference evidence="1 2" key="1">
    <citation type="journal article" date="2006" name="Science">
        <title>Phytophthora genome sequences uncover evolutionary origins and mechanisms of pathogenesis.</title>
        <authorList>
            <person name="Tyler B.M."/>
            <person name="Tripathy S."/>
            <person name="Zhang X."/>
            <person name="Dehal P."/>
            <person name="Jiang R.H."/>
            <person name="Aerts A."/>
            <person name="Arredondo F.D."/>
            <person name="Baxter L."/>
            <person name="Bensasson D."/>
            <person name="Beynon J.L."/>
            <person name="Chapman J."/>
            <person name="Damasceno C.M."/>
            <person name="Dorrance A.E."/>
            <person name="Dou D."/>
            <person name="Dickerman A.W."/>
            <person name="Dubchak I.L."/>
            <person name="Garbelotto M."/>
            <person name="Gijzen M."/>
            <person name="Gordon S.G."/>
            <person name="Govers F."/>
            <person name="Grunwald N.J."/>
            <person name="Huang W."/>
            <person name="Ivors K.L."/>
            <person name="Jones R.W."/>
            <person name="Kamoun S."/>
            <person name="Krampis K."/>
            <person name="Lamour K.H."/>
            <person name="Lee M.K."/>
            <person name="McDonald W.H."/>
            <person name="Medina M."/>
            <person name="Meijer H.J."/>
            <person name="Nordberg E.K."/>
            <person name="Maclean D.J."/>
            <person name="Ospina-Giraldo M.D."/>
            <person name="Morris P.F."/>
            <person name="Phuntumart V."/>
            <person name="Putnam N.H."/>
            <person name="Rash S."/>
            <person name="Rose J.K."/>
            <person name="Sakihama Y."/>
            <person name="Salamov A.A."/>
            <person name="Savidor A."/>
            <person name="Scheuring C.F."/>
            <person name="Smith B.M."/>
            <person name="Sobral B.W."/>
            <person name="Terry A."/>
            <person name="Torto-Alalibo T.A."/>
            <person name="Win J."/>
            <person name="Xu Z."/>
            <person name="Zhang H."/>
            <person name="Grigoriev I.V."/>
            <person name="Rokhsar D.S."/>
            <person name="Boore J.L."/>
        </authorList>
    </citation>
    <scope>NUCLEOTIDE SEQUENCE [LARGE SCALE GENOMIC DNA]</scope>
    <source>
        <strain evidence="1 2">P6497</strain>
    </source>
</reference>
<feature type="non-terminal residue" evidence="1">
    <location>
        <position position="71"/>
    </location>
</feature>
<gene>
    <name evidence="1" type="ORF">PHYSODRAFT_423102</name>
</gene>
<proteinExistence type="predicted"/>
<dbReference type="AlphaFoldDB" id="G4YRS7"/>